<sequence length="210" mass="23751">MSILLDLPNDRKMRKKLQNERLRKREKTPSRTVLGPLLSPFKAPRRVKARGRHHVSDDDRAAFAKTAHFATKTGQVAMADLCREWGLSKTQGSIFPWIWTTQTIRWRALWTTKDEVIELNVTSISVRLYVSQTLALSINLGIPCGNAPYLAYAPVWFHVLKIAPGVYCFKSHSVNQLVRSDNGEIDLYINIGAETKSPFEYGRQVSAPSA</sequence>
<accession>A0A1Y5HWE7</accession>
<reference evidence="1" key="1">
    <citation type="submission" date="2017-04" db="EMBL/GenBank/DDBJ databases">
        <title>Population genomics of picophytoplankton unveils novel chromosome hypervariability.</title>
        <authorList>
            <consortium name="DOE Joint Genome Institute"/>
            <person name="Blanc-Mathieu R."/>
            <person name="Krasovec M."/>
            <person name="Hebrard M."/>
            <person name="Yau S."/>
            <person name="Desgranges E."/>
            <person name="Martin J."/>
            <person name="Schackwitz W."/>
            <person name="Kuo A."/>
            <person name="Salin G."/>
            <person name="Donnadieu C."/>
            <person name="Desdevises Y."/>
            <person name="Sanchez-Ferandin S."/>
            <person name="Moreau H."/>
            <person name="Rivals E."/>
            <person name="Grigoriev I.V."/>
            <person name="Grimsley N."/>
            <person name="Eyre-Walker A."/>
            <person name="Piganeau G."/>
        </authorList>
    </citation>
    <scope>NUCLEOTIDE SEQUENCE [LARGE SCALE GENOMIC DNA]</scope>
    <source>
        <strain evidence="1">RCC 1115</strain>
    </source>
</reference>
<proteinExistence type="predicted"/>
<dbReference type="EMBL" id="KZ155840">
    <property type="protein sequence ID" value="OUS41621.1"/>
    <property type="molecule type" value="Genomic_DNA"/>
</dbReference>
<evidence type="ECO:0000313" key="1">
    <source>
        <dbReference type="EMBL" id="OUS41621.1"/>
    </source>
</evidence>
<dbReference type="Proteomes" id="UP000195557">
    <property type="component" value="Unassembled WGS sequence"/>
</dbReference>
<organism evidence="1">
    <name type="scientific">Ostreococcus tauri</name>
    <name type="common">Marine green alga</name>
    <dbReference type="NCBI Taxonomy" id="70448"/>
    <lineage>
        <taxon>Eukaryota</taxon>
        <taxon>Viridiplantae</taxon>
        <taxon>Chlorophyta</taxon>
        <taxon>Mamiellophyceae</taxon>
        <taxon>Mamiellales</taxon>
        <taxon>Bathycoccaceae</taxon>
        <taxon>Ostreococcus</taxon>
    </lineage>
</organism>
<protein>
    <submittedName>
        <fullName evidence="1">Uncharacterized protein</fullName>
    </submittedName>
</protein>
<dbReference type="AlphaFoldDB" id="A0A1Y5HWE7"/>
<gene>
    <name evidence="1" type="ORF">BE221DRAFT_142998</name>
</gene>
<name>A0A1Y5HWE7_OSTTA</name>